<dbReference type="RefSeq" id="WP_054534319.1">
    <property type="nucleotide sequence ID" value="NZ_LGKP01000015.1"/>
</dbReference>
<organism evidence="2 3">
    <name type="scientific">Herpetosiphon geysericola</name>
    <dbReference type="NCBI Taxonomy" id="70996"/>
    <lineage>
        <taxon>Bacteria</taxon>
        <taxon>Bacillati</taxon>
        <taxon>Chloroflexota</taxon>
        <taxon>Chloroflexia</taxon>
        <taxon>Herpetosiphonales</taxon>
        <taxon>Herpetosiphonaceae</taxon>
        <taxon>Herpetosiphon</taxon>
    </lineage>
</organism>
<dbReference type="EMBL" id="LGKP01000015">
    <property type="protein sequence ID" value="KPL88995.1"/>
    <property type="molecule type" value="Genomic_DNA"/>
</dbReference>
<protein>
    <recommendedName>
        <fullName evidence="4">ROK family transcriptional regulator</fullName>
    </recommendedName>
</protein>
<reference evidence="2 3" key="1">
    <citation type="submission" date="2015-07" db="EMBL/GenBank/DDBJ databases">
        <title>Whole genome sequence of Herpetosiphon geysericola DSM 7119.</title>
        <authorList>
            <person name="Hemp J."/>
            <person name="Ward L.M."/>
            <person name="Pace L.A."/>
            <person name="Fischer W.W."/>
        </authorList>
    </citation>
    <scope>NUCLEOTIDE SEQUENCE [LARGE SCALE GENOMIC DNA]</scope>
    <source>
        <strain evidence="2 3">DSM 7119</strain>
    </source>
</reference>
<evidence type="ECO:0008006" key="4">
    <source>
        <dbReference type="Google" id="ProtNLM"/>
    </source>
</evidence>
<dbReference type="Proteomes" id="UP000050277">
    <property type="component" value="Unassembled WGS sequence"/>
</dbReference>
<dbReference type="Pfam" id="PF00480">
    <property type="entry name" value="ROK"/>
    <property type="match status" value="1"/>
</dbReference>
<evidence type="ECO:0000313" key="2">
    <source>
        <dbReference type="EMBL" id="KPL88995.1"/>
    </source>
</evidence>
<keyword evidence="3" id="KW-1185">Reference proteome</keyword>
<dbReference type="SUPFAM" id="SSF53067">
    <property type="entry name" value="Actin-like ATPase domain"/>
    <property type="match status" value="1"/>
</dbReference>
<dbReference type="PANTHER" id="PTHR18964">
    <property type="entry name" value="ROK (REPRESSOR, ORF, KINASE) FAMILY"/>
    <property type="match status" value="1"/>
</dbReference>
<evidence type="ECO:0000313" key="3">
    <source>
        <dbReference type="Proteomes" id="UP000050277"/>
    </source>
</evidence>
<comment type="caution">
    <text evidence="2">The sequence shown here is derived from an EMBL/GenBank/DDBJ whole genome shotgun (WGS) entry which is preliminary data.</text>
</comment>
<sequence length="336" mass="35349">MDQRQRRNANGWRLGVDVGGTKIATLLVDDDNRVWASVQRPTDTRTPDHALQSLADAIWETLKQADLPIRLLAGIGIGIPGQVDTQSGIVRHAVNLGWQSVDLRGFINATFGTACVIENDVRAAALGIQRYWLAGSIDSILYVSIGTGIAAGMILDGAVYRGSHGMAGEIGHARFGSSTIRCRCGNYGCLEAVVAGPAIANYAQSLLSTFPHSQLQHQTSITTSAVYTAAEAGDELGLAVAHMVGDQLAQALYTMVLAYDCDHIVLGGGVSRAGSAFFSPIEQALDGLRQQSSLAASLLPAGRVKLLDRDFAAGAWGGIALLDSQALARVAQAQLA</sequence>
<dbReference type="PANTHER" id="PTHR18964:SF149">
    <property type="entry name" value="BIFUNCTIONAL UDP-N-ACETYLGLUCOSAMINE 2-EPIMERASE_N-ACETYLMANNOSAMINE KINASE"/>
    <property type="match status" value="1"/>
</dbReference>
<gene>
    <name evidence="2" type="ORF">SE18_10105</name>
</gene>
<dbReference type="OrthoDB" id="9795247at2"/>
<accession>A0A0P6YBC9</accession>
<dbReference type="AlphaFoldDB" id="A0A0P6YBC9"/>
<comment type="similarity">
    <text evidence="1">Belongs to the ROK (NagC/XylR) family.</text>
</comment>
<dbReference type="Gene3D" id="3.30.420.40">
    <property type="match status" value="2"/>
</dbReference>
<dbReference type="STRING" id="70996.SE18_10105"/>
<evidence type="ECO:0000256" key="1">
    <source>
        <dbReference type="ARBA" id="ARBA00006479"/>
    </source>
</evidence>
<name>A0A0P6YBC9_9CHLR</name>
<dbReference type="InterPro" id="IPR000600">
    <property type="entry name" value="ROK"/>
</dbReference>
<dbReference type="InterPro" id="IPR043129">
    <property type="entry name" value="ATPase_NBD"/>
</dbReference>
<proteinExistence type="inferred from homology"/>